<evidence type="ECO:0000313" key="3">
    <source>
        <dbReference type="EMBL" id="GGF54975.1"/>
    </source>
</evidence>
<feature type="transmembrane region" description="Helical" evidence="2">
    <location>
        <begin position="256"/>
        <end position="274"/>
    </location>
</feature>
<sequence>MIPERNQLTPLEHRLRSGARHGLGRREGWAVEGAVFVVKQGWAALFGGLMLLVLLVTRLYPDGLALARNDLLVLLAALIQVAMLVSRLETPRELRVILLFHLVGTVMELFKTAVGSWAYPDGGVLRIGGVPLWSGFMYAAVGSYMVRVHRLFDLRFSGWPPLWLTSVVAVGAYVNFFTHHWLPDLRWPLVLAVAVVWGRAQMHVRVHRRVVRMPVLASFVLVAVVIWLAENVATFAGGWLYPNQQVAWDMVHAGKISSWFLLMTLSVVLVTWVYPPRGPDAEPSVDAKPGTDADVSRPAGTRGGTAAASPTR</sequence>
<evidence type="ECO:0000256" key="1">
    <source>
        <dbReference type="SAM" id="MobiDB-lite"/>
    </source>
</evidence>
<feature type="transmembrane region" description="Helical" evidence="2">
    <location>
        <begin position="158"/>
        <end position="179"/>
    </location>
</feature>
<keyword evidence="2" id="KW-1133">Transmembrane helix</keyword>
<protein>
    <submittedName>
        <fullName evidence="3">Membrane protein</fullName>
    </submittedName>
</protein>
<accession>A0A917BRP3</accession>
<name>A0A917BRP3_9MICO</name>
<reference evidence="3" key="2">
    <citation type="submission" date="2020-09" db="EMBL/GenBank/DDBJ databases">
        <authorList>
            <person name="Sun Q."/>
            <person name="Zhou Y."/>
        </authorList>
    </citation>
    <scope>NUCLEOTIDE SEQUENCE</scope>
    <source>
        <strain evidence="3">CGMCC 1.12160</strain>
    </source>
</reference>
<dbReference type="AlphaFoldDB" id="A0A917BRP3"/>
<organism evidence="3 4">
    <name type="scientific">Ornithinimicrobium tianjinense</name>
    <dbReference type="NCBI Taxonomy" id="1195761"/>
    <lineage>
        <taxon>Bacteria</taxon>
        <taxon>Bacillati</taxon>
        <taxon>Actinomycetota</taxon>
        <taxon>Actinomycetes</taxon>
        <taxon>Micrococcales</taxon>
        <taxon>Ornithinimicrobiaceae</taxon>
        <taxon>Ornithinimicrobium</taxon>
    </lineage>
</organism>
<gene>
    <name evidence="3" type="ORF">GCM10011366_23570</name>
</gene>
<feature type="transmembrane region" description="Helical" evidence="2">
    <location>
        <begin position="214"/>
        <end position="236"/>
    </location>
</feature>
<reference evidence="3" key="1">
    <citation type="journal article" date="2014" name="Int. J. Syst. Evol. Microbiol.">
        <title>Complete genome sequence of Corynebacterium casei LMG S-19264T (=DSM 44701T), isolated from a smear-ripened cheese.</title>
        <authorList>
            <consortium name="US DOE Joint Genome Institute (JGI-PGF)"/>
            <person name="Walter F."/>
            <person name="Albersmeier A."/>
            <person name="Kalinowski J."/>
            <person name="Ruckert C."/>
        </authorList>
    </citation>
    <scope>NUCLEOTIDE SEQUENCE</scope>
    <source>
        <strain evidence="3">CGMCC 1.12160</strain>
    </source>
</reference>
<keyword evidence="4" id="KW-1185">Reference proteome</keyword>
<dbReference type="Proteomes" id="UP000605670">
    <property type="component" value="Unassembled WGS sequence"/>
</dbReference>
<feature type="transmembrane region" description="Helical" evidence="2">
    <location>
        <begin position="66"/>
        <end position="85"/>
    </location>
</feature>
<keyword evidence="2" id="KW-0812">Transmembrane</keyword>
<feature type="region of interest" description="Disordered" evidence="1">
    <location>
        <begin position="280"/>
        <end position="312"/>
    </location>
</feature>
<evidence type="ECO:0000313" key="4">
    <source>
        <dbReference type="Proteomes" id="UP000605670"/>
    </source>
</evidence>
<dbReference type="RefSeq" id="WP_188431031.1">
    <property type="nucleotide sequence ID" value="NZ_BAABKH010000014.1"/>
</dbReference>
<proteinExistence type="predicted"/>
<dbReference type="Pfam" id="PF05675">
    <property type="entry name" value="DUF817"/>
    <property type="match status" value="1"/>
</dbReference>
<feature type="transmembrane region" description="Helical" evidence="2">
    <location>
        <begin position="125"/>
        <end position="146"/>
    </location>
</feature>
<feature type="compositionally biased region" description="Low complexity" evidence="1">
    <location>
        <begin position="296"/>
        <end position="312"/>
    </location>
</feature>
<evidence type="ECO:0000256" key="2">
    <source>
        <dbReference type="SAM" id="Phobius"/>
    </source>
</evidence>
<comment type="caution">
    <text evidence="3">The sequence shown here is derived from an EMBL/GenBank/DDBJ whole genome shotgun (WGS) entry which is preliminary data.</text>
</comment>
<feature type="transmembrane region" description="Helical" evidence="2">
    <location>
        <begin position="97"/>
        <end position="119"/>
    </location>
</feature>
<feature type="transmembrane region" description="Helical" evidence="2">
    <location>
        <begin position="42"/>
        <end position="60"/>
    </location>
</feature>
<keyword evidence="2" id="KW-0472">Membrane</keyword>
<dbReference type="EMBL" id="BMEM01000004">
    <property type="protein sequence ID" value="GGF54975.1"/>
    <property type="molecule type" value="Genomic_DNA"/>
</dbReference>
<dbReference type="InterPro" id="IPR008535">
    <property type="entry name" value="DUF817"/>
</dbReference>